<proteinExistence type="predicted"/>
<evidence type="ECO:0000259" key="1">
    <source>
        <dbReference type="Pfam" id="PF25135"/>
    </source>
</evidence>
<name>A0A1Y0ELB0_9BURK</name>
<gene>
    <name evidence="2" type="ORF">CCO03_06810</name>
</gene>
<organism evidence="2 3">
    <name type="scientific">Comamonas serinivorans</name>
    <dbReference type="NCBI Taxonomy" id="1082851"/>
    <lineage>
        <taxon>Bacteria</taxon>
        <taxon>Pseudomonadati</taxon>
        <taxon>Pseudomonadota</taxon>
        <taxon>Betaproteobacteria</taxon>
        <taxon>Burkholderiales</taxon>
        <taxon>Comamonadaceae</taxon>
        <taxon>Comamonas</taxon>
    </lineage>
</organism>
<sequence length="268" mass="29932">MFAPEMANRSYVYSLSNRPTAYEDRPETISGLSEWPYDVPFMVRLLMSGDPQLCASLISDGFDDEGPGRKTKLYAISSRFESGFERVKRFATIARVAASLPDDAVNLPQGRPLMDRLKRVFSARQPATVPPAASTAWFLAGLDETLEFLEAHRDAFLLLETVELDCMTEGDEAALRACVEREVSRCLRAGAALDALPLDVTQAASILKRATRHKGELPLDAFFGLRLDDDCDNTRDGATQVPLGLFWDEVLYFQLRNRAEFKAREQNA</sequence>
<keyword evidence="3" id="KW-1185">Reference proteome</keyword>
<dbReference type="Proteomes" id="UP000196138">
    <property type="component" value="Chromosome"/>
</dbReference>
<protein>
    <recommendedName>
        <fullName evidence="1">DUF7822 domain-containing protein</fullName>
    </recommendedName>
</protein>
<evidence type="ECO:0000313" key="2">
    <source>
        <dbReference type="EMBL" id="ARU04425.1"/>
    </source>
</evidence>
<evidence type="ECO:0000313" key="3">
    <source>
        <dbReference type="Proteomes" id="UP000196138"/>
    </source>
</evidence>
<feature type="domain" description="DUF7822" evidence="1">
    <location>
        <begin position="18"/>
        <end position="184"/>
    </location>
</feature>
<dbReference type="InterPro" id="IPR056724">
    <property type="entry name" value="DUF7822"/>
</dbReference>
<dbReference type="AlphaFoldDB" id="A0A1Y0ELB0"/>
<dbReference type="KEGG" id="cser:CCO03_06810"/>
<accession>A0A1Y0ELB0</accession>
<dbReference type="EMBL" id="CP021455">
    <property type="protein sequence ID" value="ARU04425.1"/>
    <property type="molecule type" value="Genomic_DNA"/>
</dbReference>
<reference evidence="2 3" key="1">
    <citation type="submission" date="2017-05" db="EMBL/GenBank/DDBJ databases">
        <authorList>
            <person name="Song R."/>
            <person name="Chenine A.L."/>
            <person name="Ruprecht R.M."/>
        </authorList>
    </citation>
    <scope>NUCLEOTIDE SEQUENCE [LARGE SCALE GENOMIC DNA]</scope>
    <source>
        <strain evidence="2 3">DSM 26136</strain>
    </source>
</reference>
<dbReference type="Pfam" id="PF25135">
    <property type="entry name" value="DUF7822"/>
    <property type="match status" value="1"/>
</dbReference>